<evidence type="ECO:0000256" key="2">
    <source>
        <dbReference type="ARBA" id="ARBA00022475"/>
    </source>
</evidence>
<dbReference type="Gene3D" id="3.30.540.10">
    <property type="entry name" value="Fructose-1,6-Bisphosphatase, subunit A, domain 1"/>
    <property type="match status" value="1"/>
</dbReference>
<dbReference type="GO" id="GO:0000103">
    <property type="term" value="P:sulfate assimilation"/>
    <property type="evidence" value="ECO:0007669"/>
    <property type="project" value="TreeGrafter"/>
</dbReference>
<evidence type="ECO:0000256" key="1">
    <source>
        <dbReference type="ARBA" id="ARBA00005289"/>
    </source>
</evidence>
<keyword evidence="9" id="KW-1185">Reference proteome</keyword>
<keyword evidence="6 7" id="KW-0460">Magnesium</keyword>
<dbReference type="Gene3D" id="3.40.190.80">
    <property type="match status" value="1"/>
</dbReference>
<dbReference type="HAMAP" id="MF_02095">
    <property type="entry name" value="CysQ"/>
    <property type="match status" value="1"/>
</dbReference>
<keyword evidence="4 6" id="KW-0378">Hydrolase</keyword>
<dbReference type="GO" id="GO:0000287">
    <property type="term" value="F:magnesium ion binding"/>
    <property type="evidence" value="ECO:0007669"/>
    <property type="project" value="UniProtKB-UniRule"/>
</dbReference>
<feature type="binding site" evidence="7">
    <location>
        <position position="89"/>
    </location>
    <ligand>
        <name>Mg(2+)</name>
        <dbReference type="ChEBI" id="CHEBI:18420"/>
        <label>1</label>
        <note>catalytic</note>
    </ligand>
</feature>
<feature type="binding site" evidence="6">
    <location>
        <begin position="91"/>
        <end position="94"/>
    </location>
    <ligand>
        <name>substrate</name>
    </ligand>
</feature>
<feature type="binding site" evidence="6">
    <location>
        <position position="92"/>
    </location>
    <ligand>
        <name>Mg(2+)</name>
        <dbReference type="ChEBI" id="CHEBI:18420"/>
        <label>2</label>
    </ligand>
</feature>
<dbReference type="PROSITE" id="PS00630">
    <property type="entry name" value="IMP_2"/>
    <property type="match status" value="1"/>
</dbReference>
<dbReference type="EMBL" id="QGTJ01000001">
    <property type="protein sequence ID" value="PWV65860.1"/>
    <property type="molecule type" value="Genomic_DNA"/>
</dbReference>
<evidence type="ECO:0000256" key="4">
    <source>
        <dbReference type="ARBA" id="ARBA00022801"/>
    </source>
</evidence>
<feature type="binding site" evidence="7">
    <location>
        <position position="215"/>
    </location>
    <ligand>
        <name>Mg(2+)</name>
        <dbReference type="ChEBI" id="CHEBI:18420"/>
        <label>1</label>
        <note>catalytic</note>
    </ligand>
</feature>
<protein>
    <recommendedName>
        <fullName evidence="6">3'(2'),5'-bisphosphate nucleotidase CysQ</fullName>
        <ecNumber evidence="6">3.1.3.7</ecNumber>
    </recommendedName>
    <alternativeName>
        <fullName evidence="6">3'(2'),5-bisphosphonucleoside 3'(2')-phosphohydrolase</fullName>
    </alternativeName>
    <alternativeName>
        <fullName evidence="6">3'-phosphoadenosine 5'-phosphate phosphatase</fullName>
        <shortName evidence="6">PAP phosphatase</shortName>
    </alternativeName>
</protein>
<dbReference type="InterPro" id="IPR006240">
    <property type="entry name" value="CysQ"/>
</dbReference>
<dbReference type="PANTHER" id="PTHR43028">
    <property type="entry name" value="3'(2'),5'-BISPHOSPHATE NUCLEOTIDASE 1"/>
    <property type="match status" value="1"/>
</dbReference>
<dbReference type="CDD" id="cd01638">
    <property type="entry name" value="CysQ"/>
    <property type="match status" value="1"/>
</dbReference>
<feature type="binding site" evidence="6">
    <location>
        <position position="69"/>
    </location>
    <ligand>
        <name>Mg(2+)</name>
        <dbReference type="ChEBI" id="CHEBI:18420"/>
        <label>1</label>
    </ligand>
</feature>
<comment type="cofactor">
    <cofactor evidence="6 7">
        <name>Mg(2+)</name>
        <dbReference type="ChEBI" id="CHEBI:18420"/>
    </cofactor>
</comment>
<accession>A0A317N138</accession>
<dbReference type="GO" id="GO:0005886">
    <property type="term" value="C:plasma membrane"/>
    <property type="evidence" value="ECO:0007669"/>
    <property type="project" value="UniProtKB-SubCell"/>
</dbReference>
<dbReference type="RefSeq" id="WP_110016848.1">
    <property type="nucleotide sequence ID" value="NZ_QGTJ01000001.1"/>
</dbReference>
<feature type="binding site" evidence="6">
    <location>
        <position position="69"/>
    </location>
    <ligand>
        <name>substrate</name>
    </ligand>
</feature>
<feature type="binding site" evidence="6">
    <location>
        <position position="91"/>
    </location>
    <ligand>
        <name>Mg(2+)</name>
        <dbReference type="ChEBI" id="CHEBI:18420"/>
        <label>1</label>
    </ligand>
</feature>
<feature type="binding site" evidence="6">
    <location>
        <position position="215"/>
    </location>
    <ligand>
        <name>substrate</name>
    </ligand>
</feature>
<keyword evidence="2 6" id="KW-1003">Cell membrane</keyword>
<evidence type="ECO:0000313" key="9">
    <source>
        <dbReference type="Proteomes" id="UP000246569"/>
    </source>
</evidence>
<dbReference type="PANTHER" id="PTHR43028:SF7">
    <property type="entry name" value="3'(2'),5'-BISPHOSPHATE NUCLEOTIDASE CYSQ"/>
    <property type="match status" value="1"/>
</dbReference>
<dbReference type="GO" id="GO:0050427">
    <property type="term" value="P:3'-phosphoadenosine 5'-phosphosulfate metabolic process"/>
    <property type="evidence" value="ECO:0007669"/>
    <property type="project" value="TreeGrafter"/>
</dbReference>
<dbReference type="GO" id="GO:0008441">
    <property type="term" value="F:3'(2'),5'-bisphosphate nucleotidase activity"/>
    <property type="evidence" value="ECO:0007669"/>
    <property type="project" value="UniProtKB-UniRule"/>
</dbReference>
<comment type="function">
    <text evidence="6">Converts adenosine-3',5'-bisphosphate (PAP) to AMP.</text>
</comment>
<dbReference type="Proteomes" id="UP000246569">
    <property type="component" value="Unassembled WGS sequence"/>
</dbReference>
<gene>
    <name evidence="6" type="primary">cysQ</name>
    <name evidence="8" type="ORF">C7443_101345</name>
</gene>
<dbReference type="Pfam" id="PF00459">
    <property type="entry name" value="Inositol_P"/>
    <property type="match status" value="1"/>
</dbReference>
<evidence type="ECO:0000256" key="7">
    <source>
        <dbReference type="PIRSR" id="PIRSR600760-2"/>
    </source>
</evidence>
<dbReference type="AlphaFoldDB" id="A0A317N138"/>
<comment type="catalytic activity">
    <reaction evidence="6">
        <text>adenosine 3',5'-bisphosphate + H2O = AMP + phosphate</text>
        <dbReference type="Rhea" id="RHEA:10040"/>
        <dbReference type="ChEBI" id="CHEBI:15377"/>
        <dbReference type="ChEBI" id="CHEBI:43474"/>
        <dbReference type="ChEBI" id="CHEBI:58343"/>
        <dbReference type="ChEBI" id="CHEBI:456215"/>
        <dbReference type="EC" id="3.1.3.7"/>
    </reaction>
</comment>
<dbReference type="InterPro" id="IPR050725">
    <property type="entry name" value="CysQ/Inositol_MonoPase"/>
</dbReference>
<organism evidence="8 9">
    <name type="scientific">Plasticicumulans acidivorans</name>
    <dbReference type="NCBI Taxonomy" id="886464"/>
    <lineage>
        <taxon>Bacteria</taxon>
        <taxon>Pseudomonadati</taxon>
        <taxon>Pseudomonadota</taxon>
        <taxon>Gammaproteobacteria</taxon>
        <taxon>Candidatus Competibacteraceae</taxon>
        <taxon>Plasticicumulans</taxon>
    </lineage>
</organism>
<evidence type="ECO:0000256" key="3">
    <source>
        <dbReference type="ARBA" id="ARBA00022519"/>
    </source>
</evidence>
<keyword evidence="5 6" id="KW-0472">Membrane</keyword>
<dbReference type="OrthoDB" id="9785695at2"/>
<feature type="binding site" evidence="6">
    <location>
        <position position="89"/>
    </location>
    <ligand>
        <name>Mg(2+)</name>
        <dbReference type="ChEBI" id="CHEBI:18420"/>
        <label>1</label>
    </ligand>
</feature>
<evidence type="ECO:0000313" key="8">
    <source>
        <dbReference type="EMBL" id="PWV65860.1"/>
    </source>
</evidence>
<feature type="binding site" evidence="6">
    <location>
        <position position="89"/>
    </location>
    <ligand>
        <name>Mg(2+)</name>
        <dbReference type="ChEBI" id="CHEBI:18420"/>
        <label>2</label>
    </ligand>
</feature>
<evidence type="ECO:0000256" key="5">
    <source>
        <dbReference type="ARBA" id="ARBA00023136"/>
    </source>
</evidence>
<feature type="binding site" evidence="6">
    <location>
        <position position="215"/>
    </location>
    <ligand>
        <name>Mg(2+)</name>
        <dbReference type="ChEBI" id="CHEBI:18420"/>
        <label>2</label>
    </ligand>
</feature>
<comment type="similarity">
    <text evidence="1 6">Belongs to the inositol monophosphatase superfamily. CysQ family.</text>
</comment>
<reference evidence="8 9" key="1">
    <citation type="submission" date="2018-05" db="EMBL/GenBank/DDBJ databases">
        <title>Genomic Encyclopedia of Type Strains, Phase IV (KMG-IV): sequencing the most valuable type-strain genomes for metagenomic binning, comparative biology and taxonomic classification.</title>
        <authorList>
            <person name="Goeker M."/>
        </authorList>
    </citation>
    <scope>NUCLEOTIDE SEQUENCE [LARGE SCALE GENOMIC DNA]</scope>
    <source>
        <strain evidence="8 9">DSM 23606</strain>
    </source>
</reference>
<keyword evidence="6 7" id="KW-0479">Metal-binding</keyword>
<keyword evidence="3 6" id="KW-0997">Cell inner membrane</keyword>
<dbReference type="GO" id="GO:0046854">
    <property type="term" value="P:phosphatidylinositol phosphate biosynthetic process"/>
    <property type="evidence" value="ECO:0007669"/>
    <property type="project" value="InterPro"/>
</dbReference>
<comment type="subcellular location">
    <subcellularLocation>
        <location evidence="6">Cell inner membrane</location>
        <topology evidence="6">Peripheral membrane protein</topology>
        <orientation evidence="6">Cytoplasmic side</orientation>
    </subcellularLocation>
</comment>
<dbReference type="InterPro" id="IPR000760">
    <property type="entry name" value="Inositol_monophosphatase-like"/>
</dbReference>
<dbReference type="EC" id="3.1.3.7" evidence="6"/>
<proteinExistence type="inferred from homology"/>
<sequence>MNIELSALVPPVHAIAQRAAQAILAVYRGAFTIEEKADHTPVTTADLAAHNVIVPALRALTPQVPVLSEESIHISCAERIAWNRLWLVDPLDGTREFIARSDQFSINIALIEDHAPIFGLIMIPVSGVTYFAWRGGGAWKHVPQSPPRRIACQPLGDGPVRVIGSRTHTTHPLQTYLEHLGKHDYLGVGSALKACLIAEGQADLYARFGPTSEWDTAASQILLEEAGGGLTDVALLPLRYNARPTLGNPDFFAFGDPRHDWTRYLPRRKPRV</sequence>
<name>A0A317N138_9GAMM</name>
<feature type="binding site" evidence="7">
    <location>
        <position position="92"/>
    </location>
    <ligand>
        <name>Mg(2+)</name>
        <dbReference type="ChEBI" id="CHEBI:18420"/>
        <label>1</label>
        <note>catalytic</note>
    </ligand>
</feature>
<dbReference type="PRINTS" id="PR00377">
    <property type="entry name" value="IMPHPHTASES"/>
</dbReference>
<feature type="binding site" evidence="7">
    <location>
        <position position="69"/>
    </location>
    <ligand>
        <name>Mg(2+)</name>
        <dbReference type="ChEBI" id="CHEBI:18420"/>
        <label>1</label>
        <note>catalytic</note>
    </ligand>
</feature>
<evidence type="ECO:0000256" key="6">
    <source>
        <dbReference type="HAMAP-Rule" id="MF_02095"/>
    </source>
</evidence>
<dbReference type="InterPro" id="IPR020550">
    <property type="entry name" value="Inositol_monophosphatase_CS"/>
</dbReference>
<dbReference type="NCBIfam" id="TIGR01331">
    <property type="entry name" value="bisphos_cysQ"/>
    <property type="match status" value="1"/>
</dbReference>
<feature type="binding site" evidence="7">
    <location>
        <position position="91"/>
    </location>
    <ligand>
        <name>Mg(2+)</name>
        <dbReference type="ChEBI" id="CHEBI:18420"/>
        <label>1</label>
        <note>catalytic</note>
    </ligand>
</feature>
<comment type="caution">
    <text evidence="8">The sequence shown here is derived from an EMBL/GenBank/DDBJ whole genome shotgun (WGS) entry which is preliminary data.</text>
</comment>
<dbReference type="SUPFAM" id="SSF56655">
    <property type="entry name" value="Carbohydrate phosphatase"/>
    <property type="match status" value="1"/>
</dbReference>